<dbReference type="VEuPathDB" id="FungiDB:BO70DRAFT_356025"/>
<dbReference type="AlphaFoldDB" id="A0A317V798"/>
<keyword evidence="1" id="KW-0812">Transmembrane</keyword>
<name>A0A317V798_9EURO</name>
<sequence length="106" mass="12499">MHDWPTTHSPRLGVGLPCLPACLSVCLCLLGWVANLLWWRGSSHGCKSYSRLVYTTPYAVPRQKLVSCRMYTVELYSVHYYLKQYHVNNQLFNRYMEYRKPDLPKK</sequence>
<comment type="caution">
    <text evidence="2">The sequence shown here is derived from an EMBL/GenBank/DDBJ whole genome shotgun (WGS) entry which is preliminary data.</text>
</comment>
<gene>
    <name evidence="2" type="ORF">BO70DRAFT_356025</name>
</gene>
<organism evidence="2 3">
    <name type="scientific">Aspergillus heteromorphus CBS 117.55</name>
    <dbReference type="NCBI Taxonomy" id="1448321"/>
    <lineage>
        <taxon>Eukaryota</taxon>
        <taxon>Fungi</taxon>
        <taxon>Dikarya</taxon>
        <taxon>Ascomycota</taxon>
        <taxon>Pezizomycotina</taxon>
        <taxon>Eurotiomycetes</taxon>
        <taxon>Eurotiomycetidae</taxon>
        <taxon>Eurotiales</taxon>
        <taxon>Aspergillaceae</taxon>
        <taxon>Aspergillus</taxon>
        <taxon>Aspergillus subgen. Circumdati</taxon>
    </lineage>
</organism>
<keyword evidence="1" id="KW-0472">Membrane</keyword>
<dbReference type="EMBL" id="MSFL01000034">
    <property type="protein sequence ID" value="PWY69141.1"/>
    <property type="molecule type" value="Genomic_DNA"/>
</dbReference>
<evidence type="ECO:0000313" key="2">
    <source>
        <dbReference type="EMBL" id="PWY69141.1"/>
    </source>
</evidence>
<keyword evidence="3" id="KW-1185">Reference proteome</keyword>
<keyword evidence="1" id="KW-1133">Transmembrane helix</keyword>
<protein>
    <submittedName>
        <fullName evidence="2">Uncharacterized protein</fullName>
    </submittedName>
</protein>
<dbReference type="Proteomes" id="UP000247233">
    <property type="component" value="Unassembled WGS sequence"/>
</dbReference>
<evidence type="ECO:0000256" key="1">
    <source>
        <dbReference type="SAM" id="Phobius"/>
    </source>
</evidence>
<proteinExistence type="predicted"/>
<dbReference type="GeneID" id="37064155"/>
<feature type="transmembrane region" description="Helical" evidence="1">
    <location>
        <begin position="12"/>
        <end position="38"/>
    </location>
</feature>
<reference evidence="2 3" key="1">
    <citation type="submission" date="2016-12" db="EMBL/GenBank/DDBJ databases">
        <title>The genomes of Aspergillus section Nigri reveals drivers in fungal speciation.</title>
        <authorList>
            <consortium name="DOE Joint Genome Institute"/>
            <person name="Vesth T.C."/>
            <person name="Nybo J."/>
            <person name="Theobald S."/>
            <person name="Brandl J."/>
            <person name="Frisvad J.C."/>
            <person name="Nielsen K.F."/>
            <person name="Lyhne E.K."/>
            <person name="Kogle M.E."/>
            <person name="Kuo A."/>
            <person name="Riley R."/>
            <person name="Clum A."/>
            <person name="Nolan M."/>
            <person name="Lipzen A."/>
            <person name="Salamov A."/>
            <person name="Henrissat B."/>
            <person name="Wiebenga A."/>
            <person name="De Vries R.P."/>
            <person name="Grigoriev I.V."/>
            <person name="Mortensen U.H."/>
            <person name="Andersen M.R."/>
            <person name="Baker S.E."/>
        </authorList>
    </citation>
    <scope>NUCLEOTIDE SEQUENCE [LARGE SCALE GENOMIC DNA]</scope>
    <source>
        <strain evidence="2 3">CBS 117.55</strain>
    </source>
</reference>
<accession>A0A317V798</accession>
<evidence type="ECO:0000313" key="3">
    <source>
        <dbReference type="Proteomes" id="UP000247233"/>
    </source>
</evidence>
<dbReference type="RefSeq" id="XP_025395497.1">
    <property type="nucleotide sequence ID" value="XM_025541918.1"/>
</dbReference>